<evidence type="ECO:0000256" key="1">
    <source>
        <dbReference type="ARBA" id="ARBA00022843"/>
    </source>
</evidence>
<dbReference type="AlphaFoldDB" id="A0ABD3AL88"/>
<protein>
    <submittedName>
        <fullName evidence="2">Uncharacterized protein</fullName>
    </submittedName>
</protein>
<sequence>METATEHEEKNKYFGPYFQIYWTKQARACRRKTPLFIRPARSAPGEIQDIIPPEQQRLIFAGKQSEDAVNRLFNMFSVSDAVLSQDACSLVENNVKAKIHDKEGIPPDRWENPGLADYNIQNESTLRLQFNV</sequence>
<dbReference type="SUPFAM" id="SSF54236">
    <property type="entry name" value="Ubiquitin-like"/>
    <property type="match status" value="1"/>
</dbReference>
<gene>
    <name evidence="2" type="ORF">ACH5RR_005483</name>
</gene>
<evidence type="ECO:0000313" key="2">
    <source>
        <dbReference type="EMBL" id="KAL3531962.1"/>
    </source>
</evidence>
<dbReference type="PANTHER" id="PTHR10666">
    <property type="entry name" value="UBIQUITIN"/>
    <property type="match status" value="1"/>
</dbReference>
<dbReference type="Proteomes" id="UP001630127">
    <property type="component" value="Unassembled WGS sequence"/>
</dbReference>
<dbReference type="InterPro" id="IPR029071">
    <property type="entry name" value="Ubiquitin-like_domsf"/>
</dbReference>
<keyword evidence="1" id="KW-0832">Ubl conjugation</keyword>
<dbReference type="InterPro" id="IPR050158">
    <property type="entry name" value="Ubiquitin_ubiquitin-like"/>
</dbReference>
<dbReference type="EMBL" id="JBJUIK010000003">
    <property type="protein sequence ID" value="KAL3531962.1"/>
    <property type="molecule type" value="Genomic_DNA"/>
</dbReference>
<name>A0ABD3AL88_9GENT</name>
<evidence type="ECO:0000313" key="3">
    <source>
        <dbReference type="Proteomes" id="UP001630127"/>
    </source>
</evidence>
<organism evidence="2 3">
    <name type="scientific">Cinchona calisaya</name>
    <dbReference type="NCBI Taxonomy" id="153742"/>
    <lineage>
        <taxon>Eukaryota</taxon>
        <taxon>Viridiplantae</taxon>
        <taxon>Streptophyta</taxon>
        <taxon>Embryophyta</taxon>
        <taxon>Tracheophyta</taxon>
        <taxon>Spermatophyta</taxon>
        <taxon>Magnoliopsida</taxon>
        <taxon>eudicotyledons</taxon>
        <taxon>Gunneridae</taxon>
        <taxon>Pentapetalae</taxon>
        <taxon>asterids</taxon>
        <taxon>lamiids</taxon>
        <taxon>Gentianales</taxon>
        <taxon>Rubiaceae</taxon>
        <taxon>Cinchonoideae</taxon>
        <taxon>Cinchoneae</taxon>
        <taxon>Cinchona</taxon>
    </lineage>
</organism>
<dbReference type="Gene3D" id="3.10.20.90">
    <property type="entry name" value="Phosphatidylinositol 3-kinase Catalytic Subunit, Chain A, domain 1"/>
    <property type="match status" value="1"/>
</dbReference>
<comment type="caution">
    <text evidence="2">The sequence shown here is derived from an EMBL/GenBank/DDBJ whole genome shotgun (WGS) entry which is preliminary data.</text>
</comment>
<accession>A0ABD3AL88</accession>
<keyword evidence="3" id="KW-1185">Reference proteome</keyword>
<proteinExistence type="predicted"/>
<reference evidence="2 3" key="1">
    <citation type="submission" date="2024-11" db="EMBL/GenBank/DDBJ databases">
        <title>A near-complete genome assembly of Cinchona calisaya.</title>
        <authorList>
            <person name="Lian D.C."/>
            <person name="Zhao X.W."/>
            <person name="Wei L."/>
        </authorList>
    </citation>
    <scope>NUCLEOTIDE SEQUENCE [LARGE SCALE GENOMIC DNA]</scope>
    <source>
        <tissue evidence="2">Nenye</tissue>
    </source>
</reference>